<reference evidence="2 3" key="1">
    <citation type="journal article" date="2015" name="Sci. Rep.">
        <title>Genome of the facultative scuticociliatosis pathogen Pseudocohnilembus persalinus provides insight into its virulence through horizontal gene transfer.</title>
        <authorList>
            <person name="Xiong J."/>
            <person name="Wang G."/>
            <person name="Cheng J."/>
            <person name="Tian M."/>
            <person name="Pan X."/>
            <person name="Warren A."/>
            <person name="Jiang C."/>
            <person name="Yuan D."/>
            <person name="Miao W."/>
        </authorList>
    </citation>
    <scope>NUCLEOTIDE SEQUENCE [LARGE SCALE GENOMIC DNA]</scope>
    <source>
        <strain evidence="2">36N120E</strain>
    </source>
</reference>
<dbReference type="GO" id="GO:0003723">
    <property type="term" value="F:RNA binding"/>
    <property type="evidence" value="ECO:0007669"/>
    <property type="project" value="TreeGrafter"/>
</dbReference>
<protein>
    <recommendedName>
        <fullName evidence="1">Metallo-beta-lactamase domain-containing protein</fullName>
    </recommendedName>
</protein>
<dbReference type="AlphaFoldDB" id="A0A0V0QB12"/>
<keyword evidence="3" id="KW-1185">Reference proteome</keyword>
<dbReference type="OrthoDB" id="284559at2759"/>
<dbReference type="GO" id="GO:0005847">
    <property type="term" value="C:mRNA cleavage and polyadenylation specificity factor complex"/>
    <property type="evidence" value="ECO:0007669"/>
    <property type="project" value="TreeGrafter"/>
</dbReference>
<proteinExistence type="predicted"/>
<dbReference type="GO" id="GO:0004534">
    <property type="term" value="F:5'-3' RNA exonuclease activity"/>
    <property type="evidence" value="ECO:0007669"/>
    <property type="project" value="TreeGrafter"/>
</dbReference>
<dbReference type="GO" id="GO:0004521">
    <property type="term" value="F:RNA endonuclease activity"/>
    <property type="evidence" value="ECO:0007669"/>
    <property type="project" value="TreeGrafter"/>
</dbReference>
<dbReference type="InterPro" id="IPR001279">
    <property type="entry name" value="Metallo-B-lactamas"/>
</dbReference>
<dbReference type="GO" id="GO:0006398">
    <property type="term" value="P:mRNA 3'-end processing by stem-loop binding and cleavage"/>
    <property type="evidence" value="ECO:0007669"/>
    <property type="project" value="TreeGrafter"/>
</dbReference>
<evidence type="ECO:0000313" key="2">
    <source>
        <dbReference type="EMBL" id="KRW99417.1"/>
    </source>
</evidence>
<evidence type="ECO:0000313" key="3">
    <source>
        <dbReference type="Proteomes" id="UP000054937"/>
    </source>
</evidence>
<feature type="domain" description="Metallo-beta-lactamase" evidence="1">
    <location>
        <begin position="20"/>
        <end position="105"/>
    </location>
</feature>
<dbReference type="PANTHER" id="PTHR11203">
    <property type="entry name" value="CLEAVAGE AND POLYADENYLATION SPECIFICITY FACTOR FAMILY MEMBER"/>
    <property type="match status" value="1"/>
</dbReference>
<name>A0A0V0QB12_PSEPJ</name>
<dbReference type="Pfam" id="PF16661">
    <property type="entry name" value="Lactamase_B_6"/>
    <property type="match status" value="1"/>
</dbReference>
<evidence type="ECO:0000259" key="1">
    <source>
        <dbReference type="Pfam" id="PF16661"/>
    </source>
</evidence>
<dbReference type="InterPro" id="IPR036866">
    <property type="entry name" value="RibonucZ/Hydroxyglut_hydro"/>
</dbReference>
<dbReference type="EMBL" id="LDAU01000213">
    <property type="protein sequence ID" value="KRW99417.1"/>
    <property type="molecule type" value="Genomic_DNA"/>
</dbReference>
<accession>A0A0V0QB12</accession>
<organism evidence="2 3">
    <name type="scientific">Pseudocohnilembus persalinus</name>
    <name type="common">Ciliate</name>
    <dbReference type="NCBI Taxonomy" id="266149"/>
    <lineage>
        <taxon>Eukaryota</taxon>
        <taxon>Sar</taxon>
        <taxon>Alveolata</taxon>
        <taxon>Ciliophora</taxon>
        <taxon>Intramacronucleata</taxon>
        <taxon>Oligohymenophorea</taxon>
        <taxon>Scuticociliatia</taxon>
        <taxon>Philasterida</taxon>
        <taxon>Pseudocohnilembidae</taxon>
        <taxon>Pseudocohnilembus</taxon>
    </lineage>
</organism>
<dbReference type="InterPro" id="IPR050698">
    <property type="entry name" value="MBL"/>
</dbReference>
<dbReference type="PANTHER" id="PTHR11203:SF11">
    <property type="entry name" value="CLEAVAGE AND POLYADENYLATION SPECIFICITY FACTOR SUBUNIT 3"/>
    <property type="match status" value="1"/>
</dbReference>
<gene>
    <name evidence="2" type="ORF">PPERSA_12521</name>
</gene>
<dbReference type="Proteomes" id="UP000054937">
    <property type="component" value="Unassembled WGS sequence"/>
</dbReference>
<comment type="caution">
    <text evidence="2">The sequence shown here is derived from an EMBL/GenBank/DDBJ whole genome shotgun (WGS) entry which is preliminary data.</text>
</comment>
<dbReference type="InParanoid" id="A0A0V0QB12"/>
<sequence length="120" mass="13969">MTAPTRAIFKPFTQDSLKVKSEYEELYDKSDIDTTYRKINVINFDQELEYNGIKVKCYCAGHVLGAAMFQVEIDGVKVLYTGDYSTEKESGINFWQKKTYSKNGKRIKIQRYDLQNCESH</sequence>
<dbReference type="SUPFAM" id="SSF56281">
    <property type="entry name" value="Metallo-hydrolase/oxidoreductase"/>
    <property type="match status" value="1"/>
</dbReference>
<dbReference type="Gene3D" id="3.60.15.10">
    <property type="entry name" value="Ribonuclease Z/Hydroxyacylglutathione hydrolase-like"/>
    <property type="match status" value="1"/>
</dbReference>